<feature type="compositionally biased region" description="Low complexity" evidence="3">
    <location>
        <begin position="342"/>
        <end position="364"/>
    </location>
</feature>
<feature type="compositionally biased region" description="Basic and acidic residues" evidence="3">
    <location>
        <begin position="575"/>
        <end position="587"/>
    </location>
</feature>
<feature type="region of interest" description="Disordered" evidence="3">
    <location>
        <begin position="413"/>
        <end position="442"/>
    </location>
</feature>
<feature type="region of interest" description="Disordered" evidence="3">
    <location>
        <begin position="334"/>
        <end position="377"/>
    </location>
</feature>
<gene>
    <name evidence="4" type="ORF">PHYSODRAFT_501149</name>
</gene>
<dbReference type="SMART" id="SM00369">
    <property type="entry name" value="LRR_TYP"/>
    <property type="match status" value="5"/>
</dbReference>
<evidence type="ECO:0000313" key="5">
    <source>
        <dbReference type="Proteomes" id="UP000002640"/>
    </source>
</evidence>
<dbReference type="PRINTS" id="PR00019">
    <property type="entry name" value="LEURICHRPT"/>
</dbReference>
<feature type="compositionally biased region" description="Polar residues" evidence="3">
    <location>
        <begin position="605"/>
        <end position="614"/>
    </location>
</feature>
<reference evidence="4 5" key="1">
    <citation type="journal article" date="2006" name="Science">
        <title>Phytophthora genome sequences uncover evolutionary origins and mechanisms of pathogenesis.</title>
        <authorList>
            <person name="Tyler B.M."/>
            <person name="Tripathy S."/>
            <person name="Zhang X."/>
            <person name="Dehal P."/>
            <person name="Jiang R.H."/>
            <person name="Aerts A."/>
            <person name="Arredondo F.D."/>
            <person name="Baxter L."/>
            <person name="Bensasson D."/>
            <person name="Beynon J.L."/>
            <person name="Chapman J."/>
            <person name="Damasceno C.M."/>
            <person name="Dorrance A.E."/>
            <person name="Dou D."/>
            <person name="Dickerman A.W."/>
            <person name="Dubchak I.L."/>
            <person name="Garbelotto M."/>
            <person name="Gijzen M."/>
            <person name="Gordon S.G."/>
            <person name="Govers F."/>
            <person name="Grunwald N.J."/>
            <person name="Huang W."/>
            <person name="Ivors K.L."/>
            <person name="Jones R.W."/>
            <person name="Kamoun S."/>
            <person name="Krampis K."/>
            <person name="Lamour K.H."/>
            <person name="Lee M.K."/>
            <person name="McDonald W.H."/>
            <person name="Medina M."/>
            <person name="Meijer H.J."/>
            <person name="Nordberg E.K."/>
            <person name="Maclean D.J."/>
            <person name="Ospina-Giraldo M.D."/>
            <person name="Morris P.F."/>
            <person name="Phuntumart V."/>
            <person name="Putnam N.H."/>
            <person name="Rash S."/>
            <person name="Rose J.K."/>
            <person name="Sakihama Y."/>
            <person name="Salamov A.A."/>
            <person name="Savidor A."/>
            <person name="Scheuring C.F."/>
            <person name="Smith B.M."/>
            <person name="Sobral B.W."/>
            <person name="Terry A."/>
            <person name="Torto-Alalibo T.A."/>
            <person name="Win J."/>
            <person name="Xu Z."/>
            <person name="Zhang H."/>
            <person name="Grigoriev I.V."/>
            <person name="Rokhsar D.S."/>
            <person name="Boore J.L."/>
        </authorList>
    </citation>
    <scope>NUCLEOTIDE SEQUENCE [LARGE SCALE GENOMIC DNA]</scope>
    <source>
        <strain evidence="4 5">P6497</strain>
    </source>
</reference>
<dbReference type="InterPro" id="IPR032675">
    <property type="entry name" value="LRR_dom_sf"/>
</dbReference>
<evidence type="ECO:0000313" key="4">
    <source>
        <dbReference type="EMBL" id="EGZ17439.1"/>
    </source>
</evidence>
<dbReference type="RefSeq" id="XP_009526497.1">
    <property type="nucleotide sequence ID" value="XM_009528202.1"/>
</dbReference>
<dbReference type="InterPro" id="IPR003591">
    <property type="entry name" value="Leu-rich_rpt_typical-subtyp"/>
</dbReference>
<dbReference type="InParanoid" id="G4ZEU3"/>
<dbReference type="SMR" id="G4ZEU3"/>
<keyword evidence="5" id="KW-1185">Reference proteome</keyword>
<feature type="compositionally biased region" description="Basic and acidic residues" evidence="3">
    <location>
        <begin position="423"/>
        <end position="440"/>
    </location>
</feature>
<organism evidence="4 5">
    <name type="scientific">Phytophthora sojae (strain P6497)</name>
    <name type="common">Soybean stem and root rot agent</name>
    <name type="synonym">Phytophthora megasperma f. sp. glycines</name>
    <dbReference type="NCBI Taxonomy" id="1094619"/>
    <lineage>
        <taxon>Eukaryota</taxon>
        <taxon>Sar</taxon>
        <taxon>Stramenopiles</taxon>
        <taxon>Oomycota</taxon>
        <taxon>Peronosporomycetes</taxon>
        <taxon>Peronosporales</taxon>
        <taxon>Peronosporaceae</taxon>
        <taxon>Phytophthora</taxon>
    </lineage>
</organism>
<dbReference type="STRING" id="1094619.G4ZEU3"/>
<dbReference type="InterPro" id="IPR001611">
    <property type="entry name" value="Leu-rich_rpt"/>
</dbReference>
<dbReference type="PROSITE" id="PS51450">
    <property type="entry name" value="LRR"/>
    <property type="match status" value="4"/>
</dbReference>
<keyword evidence="2" id="KW-0677">Repeat</keyword>
<proteinExistence type="predicted"/>
<feature type="compositionally biased region" description="Basic and acidic residues" evidence="3">
    <location>
        <begin position="483"/>
        <end position="510"/>
    </location>
</feature>
<dbReference type="EMBL" id="JH159154">
    <property type="protein sequence ID" value="EGZ17439.1"/>
    <property type="molecule type" value="Genomic_DNA"/>
</dbReference>
<dbReference type="SUPFAM" id="SSF52058">
    <property type="entry name" value="L domain-like"/>
    <property type="match status" value="1"/>
</dbReference>
<dbReference type="InterPro" id="IPR050836">
    <property type="entry name" value="SDS22/Internalin_LRR"/>
</dbReference>
<dbReference type="PANTHER" id="PTHR46652:SF7">
    <property type="entry name" value="LEUCINE-RICH REPEAT AND IQ DOMAIN-CONTAINING PROTEIN 1"/>
    <property type="match status" value="1"/>
</dbReference>
<dbReference type="Proteomes" id="UP000002640">
    <property type="component" value="Unassembled WGS sequence"/>
</dbReference>
<name>G4ZEU3_PHYSP</name>
<accession>G4ZEU3</accession>
<dbReference type="Pfam" id="PF12799">
    <property type="entry name" value="LRR_4"/>
    <property type="match status" value="1"/>
</dbReference>
<dbReference type="Gene3D" id="3.80.10.10">
    <property type="entry name" value="Ribonuclease Inhibitor"/>
    <property type="match status" value="3"/>
</dbReference>
<protein>
    <recommendedName>
        <fullName evidence="6">Protein phosphatase 1 regulatory subunit 7</fullName>
    </recommendedName>
</protein>
<dbReference type="PANTHER" id="PTHR46652">
    <property type="entry name" value="LEUCINE-RICH REPEAT AND IQ DOMAIN-CONTAINING PROTEIN 1-RELATED"/>
    <property type="match status" value="1"/>
</dbReference>
<dbReference type="SMART" id="SM00365">
    <property type="entry name" value="LRR_SD22"/>
    <property type="match status" value="7"/>
</dbReference>
<dbReference type="OMA" id="RAPQMET"/>
<dbReference type="AlphaFoldDB" id="G4ZEU3"/>
<evidence type="ECO:0000256" key="2">
    <source>
        <dbReference type="ARBA" id="ARBA00022737"/>
    </source>
</evidence>
<dbReference type="KEGG" id="psoj:PHYSODRAFT_501149"/>
<feature type="region of interest" description="Disordered" evidence="3">
    <location>
        <begin position="471"/>
        <end position="614"/>
    </location>
</feature>
<evidence type="ECO:0000256" key="3">
    <source>
        <dbReference type="SAM" id="MobiDB-lite"/>
    </source>
</evidence>
<dbReference type="InterPro" id="IPR025875">
    <property type="entry name" value="Leu-rich_rpt_4"/>
</dbReference>
<evidence type="ECO:0000256" key="1">
    <source>
        <dbReference type="ARBA" id="ARBA00022614"/>
    </source>
</evidence>
<keyword evidence="1" id="KW-0433">Leucine-rich repeat</keyword>
<evidence type="ECO:0008006" key="6">
    <source>
        <dbReference type="Google" id="ProtNLM"/>
    </source>
</evidence>
<sequence length="614" mass="67664">MRGDVNPTQIQVLDGAALRALSTELNSSKYAIDAHNRSINEIGNLSELPKLCSLDVSFNKITSLRNVSTARELRELKIYNNKLTNTIGLKANSNLEGLQMNDNQIEEISSDFLALGRLKNLWLNGNRIASVQNLRGCRLLVHLDLGRNRLQGAASEGLDALTNLKHLNLAGNELSSGGNLAYLTKLEELNLSENKLTSLQGIMPPNLLVLRVNGNQISDFQGMATPLEKLNELYAHDNMIVDIESLPTRCPQLESVDLRNNQIASCSQIGILATCEGLQDIWLQGNPCCYSSSYLIDVMSALPELKTLDAFTDAQLQSHRDRLKKGLISQEELLNSSRASTPAYRPGSAASRSGSARARTPSGRPATPDSAPVFHTPSARIGNLTKLTSEDELVKAQEEVRNRLQKMKQLLHRVGSQTDESAAPDKKERADQPNETERIPKVVHRAKTVQSLIRRSCVDAACEMETQTTLPPAPLLSASKSGSLRDSESRLPQAEHEQHEQNNEADKTPDESGSEPTKADSQWGPQQDGDAIEAEMKLFLMQHAMDGASPEDNQVRAEEQPEEDVDPAKFWSDSPRLDTIKTAELRKPPTSLSRTGYRTFRMPSRPSSSDSLQL</sequence>
<dbReference type="GeneID" id="20657936"/>